<dbReference type="Proteomes" id="UP000035760">
    <property type="component" value="Unassembled WGS sequence"/>
</dbReference>
<dbReference type="InterPro" id="IPR000462">
    <property type="entry name" value="CDP-OH_P_trans"/>
</dbReference>
<evidence type="ECO:0000256" key="3">
    <source>
        <dbReference type="ARBA" id="ARBA00010441"/>
    </source>
</evidence>
<keyword evidence="13" id="KW-1208">Phospholipid metabolism</keyword>
<feature type="transmembrane region" description="Helical" evidence="16">
    <location>
        <begin position="226"/>
        <end position="245"/>
    </location>
</feature>
<evidence type="ECO:0000256" key="6">
    <source>
        <dbReference type="ARBA" id="ARBA00022516"/>
    </source>
</evidence>
<feature type="transmembrane region" description="Helical" evidence="16">
    <location>
        <begin position="171"/>
        <end position="191"/>
    </location>
</feature>
<dbReference type="OrthoDB" id="9777147at2"/>
<dbReference type="AlphaFoldDB" id="W6M586"/>
<comment type="similarity">
    <text evidence="3 15">Belongs to the CDP-alcohol phosphatidyltransferase class-I family.</text>
</comment>
<dbReference type="Gene3D" id="1.20.120.1760">
    <property type="match status" value="1"/>
</dbReference>
<dbReference type="GO" id="GO:0003882">
    <property type="term" value="F:CDP-diacylglycerol-serine O-phosphatidyltransferase activity"/>
    <property type="evidence" value="ECO:0007669"/>
    <property type="project" value="UniProtKB-EC"/>
</dbReference>
<dbReference type="NCBIfam" id="TIGR00473">
    <property type="entry name" value="pssA"/>
    <property type="match status" value="1"/>
</dbReference>
<dbReference type="RefSeq" id="WP_048673577.1">
    <property type="nucleotide sequence ID" value="NZ_CBTJ020000045.1"/>
</dbReference>
<feature type="transmembrane region" description="Helical" evidence="16">
    <location>
        <begin position="140"/>
        <end position="159"/>
    </location>
</feature>
<keyword evidence="10" id="KW-0443">Lipid metabolism</keyword>
<keyword evidence="8 16" id="KW-0812">Transmembrane</keyword>
<dbReference type="InterPro" id="IPR004533">
    <property type="entry name" value="CDP-diaglyc--ser_O-PTrfase"/>
</dbReference>
<keyword evidence="9 16" id="KW-1133">Transmembrane helix</keyword>
<evidence type="ECO:0000256" key="14">
    <source>
        <dbReference type="ARBA" id="ARBA00032361"/>
    </source>
</evidence>
<keyword evidence="7 15" id="KW-0808">Transferase</keyword>
<feature type="transmembrane region" description="Helical" evidence="16">
    <location>
        <begin position="81"/>
        <end position="104"/>
    </location>
</feature>
<evidence type="ECO:0000256" key="9">
    <source>
        <dbReference type="ARBA" id="ARBA00022989"/>
    </source>
</evidence>
<dbReference type="GO" id="GO:0008654">
    <property type="term" value="P:phospholipid biosynthetic process"/>
    <property type="evidence" value="ECO:0007669"/>
    <property type="project" value="UniProtKB-KW"/>
</dbReference>
<comment type="caution">
    <text evidence="17">The sequence shown here is derived from an EMBL/GenBank/DDBJ whole genome shotgun (WGS) entry which is preliminary data.</text>
</comment>
<feature type="transmembrane region" description="Helical" evidence="16">
    <location>
        <begin position="203"/>
        <end position="220"/>
    </location>
</feature>
<protein>
    <recommendedName>
        <fullName evidence="5">CDP-diacylglycerol--serine O-phosphatidyltransferase</fullName>
        <ecNumber evidence="4">2.7.8.8</ecNumber>
    </recommendedName>
    <alternativeName>
        <fullName evidence="14">Phosphatidylserine synthase</fullName>
    </alternativeName>
</protein>
<keyword evidence="12" id="KW-0594">Phospholipid biosynthesis</keyword>
<comment type="subcellular location">
    <subcellularLocation>
        <location evidence="2">Endomembrane system</location>
        <topology evidence="2">Multi-pass membrane protein</topology>
    </subcellularLocation>
</comment>
<dbReference type="EC" id="2.7.8.8" evidence="4"/>
<keyword evidence="18" id="KW-1185">Reference proteome</keyword>
<reference evidence="17" key="1">
    <citation type="submission" date="2013-07" db="EMBL/GenBank/DDBJ databases">
        <authorList>
            <person name="McIlroy S."/>
        </authorList>
    </citation>
    <scope>NUCLEOTIDE SEQUENCE [LARGE SCALE GENOMIC DNA]</scope>
    <source>
        <strain evidence="17">Run_A_D11</strain>
    </source>
</reference>
<evidence type="ECO:0000256" key="13">
    <source>
        <dbReference type="ARBA" id="ARBA00023264"/>
    </source>
</evidence>
<feature type="transmembrane region" description="Helical" evidence="16">
    <location>
        <begin position="12"/>
        <end position="37"/>
    </location>
</feature>
<evidence type="ECO:0000256" key="5">
    <source>
        <dbReference type="ARBA" id="ARBA00017171"/>
    </source>
</evidence>
<dbReference type="InterPro" id="IPR043130">
    <property type="entry name" value="CDP-OH_PTrfase_TM_dom"/>
</dbReference>
<keyword evidence="6" id="KW-0444">Lipid biosynthesis</keyword>
<dbReference type="GO" id="GO:0012505">
    <property type="term" value="C:endomembrane system"/>
    <property type="evidence" value="ECO:0007669"/>
    <property type="project" value="UniProtKB-SubCell"/>
</dbReference>
<reference evidence="17" key="2">
    <citation type="submission" date="2014-03" db="EMBL/GenBank/DDBJ databases">
        <title>Candidatus Competibacter-lineage genomes retrieved from metagenomes reveal functional metabolic diversity.</title>
        <authorList>
            <person name="McIlroy S.J."/>
            <person name="Albertsen M."/>
            <person name="Andresen E.K."/>
            <person name="Saunders A.M."/>
            <person name="Kristiansen R."/>
            <person name="Stokholm-Bjerregaard M."/>
            <person name="Nielsen K.L."/>
            <person name="Nielsen P.H."/>
        </authorList>
    </citation>
    <scope>NUCLEOTIDE SEQUENCE</scope>
    <source>
        <strain evidence="17">Run_A_D11</strain>
    </source>
</reference>
<dbReference type="EMBL" id="CBTJ020000045">
    <property type="protein sequence ID" value="CDI03041.1"/>
    <property type="molecule type" value="Genomic_DNA"/>
</dbReference>
<gene>
    <name evidence="17" type="ORF">BN873_380023</name>
</gene>
<feature type="transmembrane region" description="Helical" evidence="16">
    <location>
        <begin position="43"/>
        <end position="61"/>
    </location>
</feature>
<dbReference type="InterPro" id="IPR048254">
    <property type="entry name" value="CDP_ALCOHOL_P_TRANSF_CS"/>
</dbReference>
<evidence type="ECO:0000313" key="17">
    <source>
        <dbReference type="EMBL" id="CDI03041.1"/>
    </source>
</evidence>
<keyword evidence="11 16" id="KW-0472">Membrane</keyword>
<dbReference type="PROSITE" id="PS00379">
    <property type="entry name" value="CDP_ALCOHOL_P_TRANSF"/>
    <property type="match status" value="1"/>
</dbReference>
<evidence type="ECO:0000256" key="8">
    <source>
        <dbReference type="ARBA" id="ARBA00022692"/>
    </source>
</evidence>
<dbReference type="GO" id="GO:0016020">
    <property type="term" value="C:membrane"/>
    <property type="evidence" value="ECO:0007669"/>
    <property type="project" value="InterPro"/>
</dbReference>
<evidence type="ECO:0000313" key="18">
    <source>
        <dbReference type="Proteomes" id="UP000035760"/>
    </source>
</evidence>
<evidence type="ECO:0000256" key="1">
    <source>
        <dbReference type="ARBA" id="ARBA00000287"/>
    </source>
</evidence>
<organism evidence="17 18">
    <name type="scientific">Candidatus Competibacter denitrificans Run_A_D11</name>
    <dbReference type="NCBI Taxonomy" id="1400863"/>
    <lineage>
        <taxon>Bacteria</taxon>
        <taxon>Pseudomonadati</taxon>
        <taxon>Pseudomonadota</taxon>
        <taxon>Gammaproteobacteria</taxon>
        <taxon>Candidatus Competibacteraceae</taxon>
        <taxon>Candidatus Competibacter</taxon>
    </lineage>
</organism>
<dbReference type="InterPro" id="IPR050324">
    <property type="entry name" value="CDP-alcohol_PTase-I"/>
</dbReference>
<evidence type="ECO:0000256" key="7">
    <source>
        <dbReference type="ARBA" id="ARBA00022679"/>
    </source>
</evidence>
<sequence length="263" mass="28882">MNEPTPETRRPRGLYLVPNLFTTAALFCGFYAIIAALHGRFEPAAVAVFIAMVLDGLDGFAARMTHTESEFGAQYDSMADLVSFGLAPALIMYQWALGSMITMGPFLSKLGWLAAFFYTVMAALRLARFNVQSGSTDKRYFIGLPSPSAAAIVTGFVWFGTDLGFTGIQLLWPALIITVSAGALMFSKILYFSLKKINLRGRVPFMAALLVVLTLVVISIDPPKVLFTGFLLYVLSGPILFLGRLRQRARRRNQPPAEPPTQK</sequence>
<feature type="transmembrane region" description="Helical" evidence="16">
    <location>
        <begin position="110"/>
        <end position="128"/>
    </location>
</feature>
<dbReference type="PANTHER" id="PTHR14269">
    <property type="entry name" value="CDP-DIACYLGLYCEROL--GLYCEROL-3-PHOSPHATE 3-PHOSPHATIDYLTRANSFERASE-RELATED"/>
    <property type="match status" value="1"/>
</dbReference>
<evidence type="ECO:0000256" key="10">
    <source>
        <dbReference type="ARBA" id="ARBA00023098"/>
    </source>
</evidence>
<proteinExistence type="inferred from homology"/>
<dbReference type="Pfam" id="PF01066">
    <property type="entry name" value="CDP-OH_P_transf"/>
    <property type="match status" value="1"/>
</dbReference>
<comment type="catalytic activity">
    <reaction evidence="1">
        <text>a CDP-1,2-diacyl-sn-glycerol + L-serine = a 1,2-diacyl-sn-glycero-3-phospho-L-serine + CMP + H(+)</text>
        <dbReference type="Rhea" id="RHEA:16913"/>
        <dbReference type="ChEBI" id="CHEBI:15378"/>
        <dbReference type="ChEBI" id="CHEBI:33384"/>
        <dbReference type="ChEBI" id="CHEBI:57262"/>
        <dbReference type="ChEBI" id="CHEBI:58332"/>
        <dbReference type="ChEBI" id="CHEBI:60377"/>
        <dbReference type="EC" id="2.7.8.8"/>
    </reaction>
</comment>
<name>W6M586_9GAMM</name>
<evidence type="ECO:0000256" key="4">
    <source>
        <dbReference type="ARBA" id="ARBA00013174"/>
    </source>
</evidence>
<dbReference type="PANTHER" id="PTHR14269:SF61">
    <property type="entry name" value="CDP-DIACYLGLYCEROL--SERINE O-PHOSPHATIDYLTRANSFERASE"/>
    <property type="match status" value="1"/>
</dbReference>
<dbReference type="STRING" id="1400863.BN873_380023"/>
<accession>W6M586</accession>
<evidence type="ECO:0000256" key="15">
    <source>
        <dbReference type="RuleBase" id="RU003750"/>
    </source>
</evidence>
<evidence type="ECO:0000256" key="2">
    <source>
        <dbReference type="ARBA" id="ARBA00004127"/>
    </source>
</evidence>
<evidence type="ECO:0000256" key="11">
    <source>
        <dbReference type="ARBA" id="ARBA00023136"/>
    </source>
</evidence>
<evidence type="ECO:0000256" key="12">
    <source>
        <dbReference type="ARBA" id="ARBA00023209"/>
    </source>
</evidence>
<evidence type="ECO:0000256" key="16">
    <source>
        <dbReference type="SAM" id="Phobius"/>
    </source>
</evidence>